<evidence type="ECO:0000256" key="1">
    <source>
        <dbReference type="SAM" id="MobiDB-lite"/>
    </source>
</evidence>
<feature type="compositionally biased region" description="Polar residues" evidence="1">
    <location>
        <begin position="30"/>
        <end position="42"/>
    </location>
</feature>
<dbReference type="EMBL" id="CATQJA010000067">
    <property type="protein sequence ID" value="CAJ0557625.1"/>
    <property type="molecule type" value="Genomic_DNA"/>
</dbReference>
<dbReference type="AlphaFoldDB" id="A0AA36C463"/>
<accession>A0AA36C463</accession>
<protein>
    <submittedName>
        <fullName evidence="2">Uncharacterized protein</fullName>
    </submittedName>
</protein>
<gene>
    <name evidence="2" type="ORF">MSPICULIGERA_LOCUS383</name>
</gene>
<name>A0AA36C463_9BILA</name>
<organism evidence="2 3">
    <name type="scientific">Mesorhabditis spiculigera</name>
    <dbReference type="NCBI Taxonomy" id="96644"/>
    <lineage>
        <taxon>Eukaryota</taxon>
        <taxon>Metazoa</taxon>
        <taxon>Ecdysozoa</taxon>
        <taxon>Nematoda</taxon>
        <taxon>Chromadorea</taxon>
        <taxon>Rhabditida</taxon>
        <taxon>Rhabditina</taxon>
        <taxon>Rhabditomorpha</taxon>
        <taxon>Rhabditoidea</taxon>
        <taxon>Rhabditidae</taxon>
        <taxon>Mesorhabditinae</taxon>
        <taxon>Mesorhabditis</taxon>
    </lineage>
</organism>
<evidence type="ECO:0000313" key="2">
    <source>
        <dbReference type="EMBL" id="CAJ0557625.1"/>
    </source>
</evidence>
<feature type="region of interest" description="Disordered" evidence="1">
    <location>
        <begin position="28"/>
        <end position="61"/>
    </location>
</feature>
<evidence type="ECO:0000313" key="3">
    <source>
        <dbReference type="Proteomes" id="UP001177023"/>
    </source>
</evidence>
<proteinExistence type="predicted"/>
<reference evidence="2" key="1">
    <citation type="submission" date="2023-06" db="EMBL/GenBank/DDBJ databases">
        <authorList>
            <person name="Delattre M."/>
        </authorList>
    </citation>
    <scope>NUCLEOTIDE SEQUENCE</scope>
    <source>
        <strain evidence="2">AF72</strain>
    </source>
</reference>
<dbReference type="Proteomes" id="UP001177023">
    <property type="component" value="Unassembled WGS sequence"/>
</dbReference>
<keyword evidence="3" id="KW-1185">Reference proteome</keyword>
<sequence length="91" mass="9680">MEHSQLEASHHLSPSCFCQATCPARREVSRTTAPTGSASNSGRGVRRATLRPTSGEESVGGVLWQRPNATGVVENCAGQYVHQFVPRGCGL</sequence>
<feature type="non-terminal residue" evidence="2">
    <location>
        <position position="91"/>
    </location>
</feature>
<comment type="caution">
    <text evidence="2">The sequence shown here is derived from an EMBL/GenBank/DDBJ whole genome shotgun (WGS) entry which is preliminary data.</text>
</comment>